<keyword evidence="2" id="KW-1185">Reference proteome</keyword>
<evidence type="ECO:0000313" key="1">
    <source>
        <dbReference type="EMBL" id="KAJ1127608.1"/>
    </source>
</evidence>
<comment type="caution">
    <text evidence="1">The sequence shown here is derived from an EMBL/GenBank/DDBJ whole genome shotgun (WGS) entry which is preliminary data.</text>
</comment>
<organism evidence="1 2">
    <name type="scientific">Pleurodeles waltl</name>
    <name type="common">Iberian ribbed newt</name>
    <dbReference type="NCBI Taxonomy" id="8319"/>
    <lineage>
        <taxon>Eukaryota</taxon>
        <taxon>Metazoa</taxon>
        <taxon>Chordata</taxon>
        <taxon>Craniata</taxon>
        <taxon>Vertebrata</taxon>
        <taxon>Euteleostomi</taxon>
        <taxon>Amphibia</taxon>
        <taxon>Batrachia</taxon>
        <taxon>Caudata</taxon>
        <taxon>Salamandroidea</taxon>
        <taxon>Salamandridae</taxon>
        <taxon>Pleurodelinae</taxon>
        <taxon>Pleurodeles</taxon>
    </lineage>
</organism>
<dbReference type="EMBL" id="JANPWB010000011">
    <property type="protein sequence ID" value="KAJ1127608.1"/>
    <property type="molecule type" value="Genomic_DNA"/>
</dbReference>
<gene>
    <name evidence="1" type="ORF">NDU88_006004</name>
</gene>
<dbReference type="Proteomes" id="UP001066276">
    <property type="component" value="Chromosome 7"/>
</dbReference>
<dbReference type="Gene3D" id="3.30.250.20">
    <property type="entry name" value="L1 transposable element, C-terminal domain"/>
    <property type="match status" value="1"/>
</dbReference>
<sequence length="80" mass="9023">MYPATLRVSADGKAHFFTDAKAALKFAKRATMKRDPRKRVRFLRHSGTVYRCFPVAPATIVRSSTRVLQDSSASPRNLLQ</sequence>
<dbReference type="InterPro" id="IPR042566">
    <property type="entry name" value="L1_C"/>
</dbReference>
<name>A0AAV7PM64_PLEWA</name>
<proteinExistence type="predicted"/>
<accession>A0AAV7PM64</accession>
<reference evidence="1" key="1">
    <citation type="journal article" date="2022" name="bioRxiv">
        <title>Sequencing and chromosome-scale assembly of the giantPleurodeles waltlgenome.</title>
        <authorList>
            <person name="Brown T."/>
            <person name="Elewa A."/>
            <person name="Iarovenko S."/>
            <person name="Subramanian E."/>
            <person name="Araus A.J."/>
            <person name="Petzold A."/>
            <person name="Susuki M."/>
            <person name="Suzuki K.-i.T."/>
            <person name="Hayashi T."/>
            <person name="Toyoda A."/>
            <person name="Oliveira C."/>
            <person name="Osipova E."/>
            <person name="Leigh N.D."/>
            <person name="Simon A."/>
            <person name="Yun M.H."/>
        </authorList>
    </citation>
    <scope>NUCLEOTIDE SEQUENCE</scope>
    <source>
        <strain evidence="1">20211129_DDA</strain>
        <tissue evidence="1">Liver</tissue>
    </source>
</reference>
<protein>
    <submittedName>
        <fullName evidence="1">Uncharacterized protein</fullName>
    </submittedName>
</protein>
<evidence type="ECO:0000313" key="2">
    <source>
        <dbReference type="Proteomes" id="UP001066276"/>
    </source>
</evidence>
<dbReference type="AlphaFoldDB" id="A0AAV7PM64"/>